<evidence type="ECO:0000259" key="9">
    <source>
        <dbReference type="PROSITE" id="PS50885"/>
    </source>
</evidence>
<dbReference type="PATRIC" id="fig|545.12.peg.4201"/>
<dbReference type="SMART" id="SM00304">
    <property type="entry name" value="HAMP"/>
    <property type="match status" value="1"/>
</dbReference>
<feature type="domain" description="HAMP" evidence="9">
    <location>
        <begin position="212"/>
        <end position="264"/>
    </location>
</feature>
<evidence type="ECO:0000256" key="7">
    <source>
        <dbReference type="SAM" id="Phobius"/>
    </source>
</evidence>
<dbReference type="InterPro" id="IPR024478">
    <property type="entry name" value="HlyB_4HB_MCP"/>
</dbReference>
<dbReference type="GO" id="GO:0005886">
    <property type="term" value="C:plasma membrane"/>
    <property type="evidence" value="ECO:0007669"/>
    <property type="project" value="UniProtKB-SubCell"/>
</dbReference>
<evidence type="ECO:0000256" key="1">
    <source>
        <dbReference type="ARBA" id="ARBA00004429"/>
    </source>
</evidence>
<dbReference type="PANTHER" id="PTHR43531">
    <property type="entry name" value="PROTEIN ICFG"/>
    <property type="match status" value="1"/>
</dbReference>
<dbReference type="InterPro" id="IPR003660">
    <property type="entry name" value="HAMP_dom"/>
</dbReference>
<feature type="transmembrane region" description="Helical" evidence="7">
    <location>
        <begin position="192"/>
        <end position="211"/>
    </location>
</feature>
<dbReference type="Pfam" id="PF00015">
    <property type="entry name" value="MCPsignal"/>
    <property type="match status" value="1"/>
</dbReference>
<reference evidence="10" key="1">
    <citation type="submission" date="2014-06" db="EMBL/GenBank/DDBJ databases">
        <authorList>
            <person name="Urmite Genomes Urmite Genomes"/>
        </authorList>
    </citation>
    <scope>NUCLEOTIDE SEQUENCE</scope>
</reference>
<evidence type="ECO:0000256" key="6">
    <source>
        <dbReference type="PROSITE-ProRule" id="PRU00284"/>
    </source>
</evidence>
<evidence type="ECO:0000259" key="8">
    <source>
        <dbReference type="PROSITE" id="PS50111"/>
    </source>
</evidence>
<dbReference type="SUPFAM" id="SSF58104">
    <property type="entry name" value="Methyl-accepting chemotaxis protein (MCP) signaling domain"/>
    <property type="match status" value="1"/>
</dbReference>
<keyword evidence="7" id="KW-0812">Transmembrane</keyword>
<dbReference type="PRINTS" id="PR00260">
    <property type="entry name" value="CHEMTRNSDUCR"/>
</dbReference>
<dbReference type="Pfam" id="PF12729">
    <property type="entry name" value="4HB_MCP_1"/>
    <property type="match status" value="1"/>
</dbReference>
<feature type="domain" description="Methyl-accepting transducer" evidence="8">
    <location>
        <begin position="269"/>
        <end position="498"/>
    </location>
</feature>
<keyword evidence="2" id="KW-0488">Methylation</keyword>
<dbReference type="EMBL" id="LK931336">
    <property type="protein sequence ID" value="CDZ85953.1"/>
    <property type="molecule type" value="Genomic_DNA"/>
</dbReference>
<dbReference type="InterPro" id="IPR004089">
    <property type="entry name" value="MCPsignal_dom"/>
</dbReference>
<organism evidence="10">
    <name type="scientific">Citrobacter koseri</name>
    <name type="common">Citrobacter diversus</name>
    <dbReference type="NCBI Taxonomy" id="545"/>
    <lineage>
        <taxon>Bacteria</taxon>
        <taxon>Pseudomonadati</taxon>
        <taxon>Pseudomonadota</taxon>
        <taxon>Gammaproteobacteria</taxon>
        <taxon>Enterobacterales</taxon>
        <taxon>Enterobacteriaceae</taxon>
        <taxon>Citrobacter</taxon>
    </lineage>
</organism>
<dbReference type="GO" id="GO:0004888">
    <property type="term" value="F:transmembrane signaling receptor activity"/>
    <property type="evidence" value="ECO:0007669"/>
    <property type="project" value="InterPro"/>
</dbReference>
<protein>
    <submittedName>
        <fullName evidence="10">Methyl-accepting chemotaxis protein II</fullName>
    </submittedName>
</protein>
<dbReference type="CDD" id="cd11386">
    <property type="entry name" value="MCP_signal"/>
    <property type="match status" value="1"/>
</dbReference>
<evidence type="ECO:0000256" key="3">
    <source>
        <dbReference type="ARBA" id="ARBA00022500"/>
    </source>
</evidence>
<dbReference type="Pfam" id="PF00672">
    <property type="entry name" value="HAMP"/>
    <property type="match status" value="1"/>
</dbReference>
<dbReference type="Gene3D" id="1.10.287.950">
    <property type="entry name" value="Methyl-accepting chemotaxis protein"/>
    <property type="match status" value="1"/>
</dbReference>
<gene>
    <name evidence="10" type="ORF">BN1086_04182</name>
</gene>
<dbReference type="SMART" id="SM00283">
    <property type="entry name" value="MA"/>
    <property type="match status" value="1"/>
</dbReference>
<dbReference type="GO" id="GO:0006935">
    <property type="term" value="P:chemotaxis"/>
    <property type="evidence" value="ECO:0007669"/>
    <property type="project" value="UniProtKB-KW"/>
</dbReference>
<comment type="similarity">
    <text evidence="5">Belongs to the methyl-accepting chemotaxis (MCP) protein family.</text>
</comment>
<proteinExistence type="inferred from homology"/>
<sequence>MLLHNMKIRSKLFIVFGLFIVLMIVSSGLSLFSLDRTNTSMQNIITHDYPTTVKANLLIDNFQDFVSTQQLMLLDEEGRWSQESQKQLDAISQRITVLLDELSASRHDEASKAIIAGIRDVRQQYLASRFRILQEIQNHNRPAAIQEMMTTTVNIQQAYKAKVQELIAIEDTLMRNAGASVDQDFRTNRAQLILLALISIAAGVIMGWYIVRSITRPLNDAVQFAGAIAEGDLTCTIHIAQKDETGVLLQALMEMKNRLLVIVQEVQNGSENISSAAAQIVAGNQDLAARTEEQASSVEQTAASMEQITATVKNTADHTSEATHLSADAASVVKNNGEMMRQVTQKMRVINETSNRMSDIINLIDSIAFQTNILALNAAVEAARAGEHGRGFAVVAGEVRQLAQKSASSASEIRHLIEDSTSQTQEGMQLVEKASALINGMVDNVEEMDVILREIGQASREQTDGISQINSAIGLIDATTQQNSCLVEESVAAAASLNEQAQHLKEIVKVFRIRAEDVPPA</sequence>
<dbReference type="FunFam" id="1.10.287.950:FF:000001">
    <property type="entry name" value="Methyl-accepting chemotaxis sensory transducer"/>
    <property type="match status" value="1"/>
</dbReference>
<keyword evidence="3" id="KW-0145">Chemotaxis</keyword>
<dbReference type="InterPro" id="IPR004090">
    <property type="entry name" value="Chemotax_Me-accpt_rcpt"/>
</dbReference>
<accession>A0A078LQ22</accession>
<dbReference type="Gene3D" id="6.10.340.10">
    <property type="match status" value="1"/>
</dbReference>
<dbReference type="GO" id="GO:0007165">
    <property type="term" value="P:signal transduction"/>
    <property type="evidence" value="ECO:0007669"/>
    <property type="project" value="UniProtKB-KW"/>
</dbReference>
<dbReference type="CDD" id="cd06225">
    <property type="entry name" value="HAMP"/>
    <property type="match status" value="1"/>
</dbReference>
<evidence type="ECO:0000256" key="4">
    <source>
        <dbReference type="ARBA" id="ARBA00023224"/>
    </source>
</evidence>
<dbReference type="InterPro" id="IPR047347">
    <property type="entry name" value="YvaQ-like_sensor"/>
</dbReference>
<dbReference type="PROSITE" id="PS50111">
    <property type="entry name" value="CHEMOTAXIS_TRANSDUC_2"/>
    <property type="match status" value="1"/>
</dbReference>
<keyword evidence="4 6" id="KW-0807">Transducer</keyword>
<evidence type="ECO:0000256" key="5">
    <source>
        <dbReference type="ARBA" id="ARBA00029447"/>
    </source>
</evidence>
<feature type="transmembrane region" description="Helical" evidence="7">
    <location>
        <begin position="12"/>
        <end position="34"/>
    </location>
</feature>
<dbReference type="InterPro" id="IPR051310">
    <property type="entry name" value="MCP_chemotaxis"/>
</dbReference>
<dbReference type="PROSITE" id="PS50885">
    <property type="entry name" value="HAMP"/>
    <property type="match status" value="1"/>
</dbReference>
<comment type="subcellular location">
    <subcellularLocation>
        <location evidence="1">Cell inner membrane</location>
        <topology evidence="1">Multi-pass membrane protein</topology>
    </subcellularLocation>
</comment>
<dbReference type="AlphaFoldDB" id="A0A078LQ22"/>
<keyword evidence="7" id="KW-1133">Transmembrane helix</keyword>
<dbReference type="PANTHER" id="PTHR43531:SF5">
    <property type="entry name" value="METHYL-ACCEPTING CHEMOTAXIS PROTEIN III"/>
    <property type="match status" value="1"/>
</dbReference>
<keyword evidence="7" id="KW-0472">Membrane</keyword>
<evidence type="ECO:0000313" key="10">
    <source>
        <dbReference type="EMBL" id="CDZ85953.1"/>
    </source>
</evidence>
<name>A0A078LQ22_CITKO</name>
<dbReference type="CDD" id="cd19411">
    <property type="entry name" value="MCP2201-like_sensor"/>
    <property type="match status" value="1"/>
</dbReference>
<evidence type="ECO:0000256" key="2">
    <source>
        <dbReference type="ARBA" id="ARBA00022481"/>
    </source>
</evidence>